<dbReference type="RefSeq" id="WP_037696232.1">
    <property type="nucleotide sequence ID" value="NZ_BMRU01000018.1"/>
</dbReference>
<dbReference type="Pfam" id="PF01471">
    <property type="entry name" value="PG_binding_1"/>
    <property type="match status" value="1"/>
</dbReference>
<feature type="chain" id="PRO_5047401989" description="Peptidoglycan binding-like domain-containing protein" evidence="1">
    <location>
        <begin position="31"/>
        <end position="127"/>
    </location>
</feature>
<evidence type="ECO:0000256" key="1">
    <source>
        <dbReference type="SAM" id="SignalP"/>
    </source>
</evidence>
<organism evidence="3 4">
    <name type="scientific">Streptomyces virginiae</name>
    <name type="common">Streptomyces cinnamonensis</name>
    <dbReference type="NCBI Taxonomy" id="1961"/>
    <lineage>
        <taxon>Bacteria</taxon>
        <taxon>Bacillati</taxon>
        <taxon>Actinomycetota</taxon>
        <taxon>Actinomycetes</taxon>
        <taxon>Kitasatosporales</taxon>
        <taxon>Streptomycetaceae</taxon>
        <taxon>Streptomyces</taxon>
    </lineage>
</organism>
<reference evidence="4" key="1">
    <citation type="submission" date="2020-09" db="EMBL/GenBank/DDBJ databases">
        <title>Whole genome shotgun sequence of Streptomyces cinnamonensis NBRC 15873.</title>
        <authorList>
            <person name="Komaki H."/>
            <person name="Tamura T."/>
        </authorList>
    </citation>
    <scope>NUCLEOTIDE SEQUENCE [LARGE SCALE GENOMIC DNA]</scope>
    <source>
        <strain evidence="4">NBRC 15873</strain>
    </source>
</reference>
<dbReference type="InterPro" id="IPR036365">
    <property type="entry name" value="PGBD-like_sf"/>
</dbReference>
<dbReference type="InterPro" id="IPR036366">
    <property type="entry name" value="PGBDSf"/>
</dbReference>
<gene>
    <name evidence="3" type="ORF">Scinn_42070</name>
</gene>
<dbReference type="Gene3D" id="1.10.101.10">
    <property type="entry name" value="PGBD-like superfamily/PGBD"/>
    <property type="match status" value="1"/>
</dbReference>
<dbReference type="GeneID" id="86951876"/>
<keyword evidence="4" id="KW-1185">Reference proteome</keyword>
<feature type="domain" description="Peptidoglycan binding-like" evidence="2">
    <location>
        <begin position="65"/>
        <end position="124"/>
    </location>
</feature>
<accession>A0ABQ3NPQ2</accession>
<sequence length="127" mass="12982">MITTKKSAVLLSGGALAVAVLMGTAGVASAAPAGAGAAATAATTAASGWYCGYEDGTPYTDRGDRGDKVREVQCLLRDVWGFNIGRTGVDGDFGKATEDAVKAFQRSRGLAADGKVGPNTWRKLRGQ</sequence>
<feature type="signal peptide" evidence="1">
    <location>
        <begin position="1"/>
        <end position="30"/>
    </location>
</feature>
<dbReference type="EMBL" id="BNDV01000008">
    <property type="protein sequence ID" value="GHI14744.1"/>
    <property type="molecule type" value="Genomic_DNA"/>
</dbReference>
<dbReference type="InterPro" id="IPR002477">
    <property type="entry name" value="Peptidoglycan-bd-like"/>
</dbReference>
<keyword evidence="1" id="KW-0732">Signal</keyword>
<dbReference type="Proteomes" id="UP000660554">
    <property type="component" value="Unassembled WGS sequence"/>
</dbReference>
<name>A0ABQ3NPQ2_STRVG</name>
<protein>
    <recommendedName>
        <fullName evidence="2">Peptidoglycan binding-like domain-containing protein</fullName>
    </recommendedName>
</protein>
<proteinExistence type="predicted"/>
<dbReference type="SUPFAM" id="SSF47090">
    <property type="entry name" value="PGBD-like"/>
    <property type="match status" value="1"/>
</dbReference>
<comment type="caution">
    <text evidence="3">The sequence shown here is derived from an EMBL/GenBank/DDBJ whole genome shotgun (WGS) entry which is preliminary data.</text>
</comment>
<evidence type="ECO:0000313" key="3">
    <source>
        <dbReference type="EMBL" id="GHI14744.1"/>
    </source>
</evidence>
<evidence type="ECO:0000259" key="2">
    <source>
        <dbReference type="Pfam" id="PF01471"/>
    </source>
</evidence>
<evidence type="ECO:0000313" key="4">
    <source>
        <dbReference type="Proteomes" id="UP000660554"/>
    </source>
</evidence>